<dbReference type="InterPro" id="IPR032710">
    <property type="entry name" value="NTF2-like_dom_sf"/>
</dbReference>
<dbReference type="Gene3D" id="3.10.450.50">
    <property type="match status" value="1"/>
</dbReference>
<dbReference type="InterPro" id="IPR009959">
    <property type="entry name" value="Cyclase_SnoaL-like"/>
</dbReference>
<accession>A0ABY3WGH6</accession>
<sequence length="231" mass="26356">MTFVQVIDCKTDRVDELNRLMDSWIEQTKGRRTATHSMVGTDRSDSTHVIEIVEFPSYEEAMKNANLPETDRIFQEMVALCDTMPTFTDLEVLRDEQLNEAACRRFFTEALPGGDAGVFGELLTADYRDHDPANPRDVVGVEAFLREVAAWRAGFDFTFTVEDQIADGERVCTRWTWNGLHKGEFLGVTPTGRRMAMTGTTVHRCREGLICESWWQYDRLGLMGRLGVLEM</sequence>
<dbReference type="EMBL" id="CP071872">
    <property type="protein sequence ID" value="UNM10800.1"/>
    <property type="molecule type" value="Genomic_DNA"/>
</dbReference>
<protein>
    <submittedName>
        <fullName evidence="1">Ester cyclase</fullName>
    </submittedName>
</protein>
<organism evidence="1 2">
    <name type="scientific">Streptomyces formicae</name>
    <dbReference type="NCBI Taxonomy" id="1616117"/>
    <lineage>
        <taxon>Bacteria</taxon>
        <taxon>Bacillati</taxon>
        <taxon>Actinomycetota</taxon>
        <taxon>Actinomycetes</taxon>
        <taxon>Kitasatosporales</taxon>
        <taxon>Streptomycetaceae</taxon>
        <taxon>Streptomyces</taxon>
    </lineage>
</organism>
<reference evidence="1 2" key="1">
    <citation type="submission" date="2021-03" db="EMBL/GenBank/DDBJ databases">
        <title>Complete genome of Streptomyces formicae strain 1H-GS9 (DSM 100524).</title>
        <authorList>
            <person name="Atanasov K.E."/>
            <person name="Altabella T."/>
            <person name="Ferrer A."/>
        </authorList>
    </citation>
    <scope>NUCLEOTIDE SEQUENCE [LARGE SCALE GENOMIC DNA]</scope>
    <source>
        <strain evidence="1 2">1H-GS9</strain>
    </source>
</reference>
<keyword evidence="2" id="KW-1185">Reference proteome</keyword>
<dbReference type="PANTHER" id="PTHR38436:SF1">
    <property type="entry name" value="ESTER CYCLASE"/>
    <property type="match status" value="1"/>
</dbReference>
<gene>
    <name evidence="1" type="ORF">J4032_04075</name>
</gene>
<dbReference type="PANTHER" id="PTHR38436">
    <property type="entry name" value="POLYKETIDE CYCLASE SNOAL-LIKE DOMAIN"/>
    <property type="match status" value="1"/>
</dbReference>
<name>A0ABY3WGH6_9ACTN</name>
<dbReference type="SUPFAM" id="SSF54427">
    <property type="entry name" value="NTF2-like"/>
    <property type="match status" value="1"/>
</dbReference>
<dbReference type="Pfam" id="PF07366">
    <property type="entry name" value="SnoaL"/>
    <property type="match status" value="1"/>
</dbReference>
<proteinExistence type="predicted"/>
<dbReference type="Proteomes" id="UP000828924">
    <property type="component" value="Chromosome"/>
</dbReference>
<evidence type="ECO:0000313" key="1">
    <source>
        <dbReference type="EMBL" id="UNM10800.1"/>
    </source>
</evidence>
<dbReference type="RefSeq" id="WP_242329334.1">
    <property type="nucleotide sequence ID" value="NZ_CP071872.1"/>
</dbReference>
<evidence type="ECO:0000313" key="2">
    <source>
        <dbReference type="Proteomes" id="UP000828924"/>
    </source>
</evidence>